<dbReference type="InterPro" id="IPR009049">
    <property type="entry name" value="Argininosuccinate_lyase"/>
</dbReference>
<dbReference type="NCBIfam" id="TIGR00838">
    <property type="entry name" value="argH"/>
    <property type="match status" value="1"/>
</dbReference>
<comment type="pathway">
    <text evidence="1 6">Amino-acid biosynthesis; L-arginine biosynthesis; L-arginine from L-ornithine and carbamoyl phosphate: step 3/3.</text>
</comment>
<dbReference type="InterPro" id="IPR029419">
    <property type="entry name" value="Arg_succ_lyase_C"/>
</dbReference>
<evidence type="ECO:0000256" key="2">
    <source>
        <dbReference type="ARBA" id="ARBA00012338"/>
    </source>
</evidence>
<evidence type="ECO:0000256" key="6">
    <source>
        <dbReference type="HAMAP-Rule" id="MF_00006"/>
    </source>
</evidence>
<evidence type="ECO:0000313" key="9">
    <source>
        <dbReference type="EMBL" id="MBB4663676.1"/>
    </source>
</evidence>
<organism evidence="9 10">
    <name type="scientific">Conexibacter arvalis</name>
    <dbReference type="NCBI Taxonomy" id="912552"/>
    <lineage>
        <taxon>Bacteria</taxon>
        <taxon>Bacillati</taxon>
        <taxon>Actinomycetota</taxon>
        <taxon>Thermoleophilia</taxon>
        <taxon>Solirubrobacterales</taxon>
        <taxon>Conexibacteraceae</taxon>
        <taxon>Conexibacter</taxon>
    </lineage>
</organism>
<keyword evidence="5 6" id="KW-0456">Lyase</keyword>
<dbReference type="InterPro" id="IPR022761">
    <property type="entry name" value="Fumarate_lyase_N"/>
</dbReference>
<dbReference type="Pfam" id="PF14698">
    <property type="entry name" value="ASL_C2"/>
    <property type="match status" value="1"/>
</dbReference>
<dbReference type="PROSITE" id="PS00163">
    <property type="entry name" value="FUMARATE_LYASES"/>
    <property type="match status" value="1"/>
</dbReference>
<dbReference type="InterPro" id="IPR008948">
    <property type="entry name" value="L-Aspartase-like"/>
</dbReference>
<dbReference type="GO" id="GO:0004056">
    <property type="term" value="F:argininosuccinate lyase activity"/>
    <property type="evidence" value="ECO:0007669"/>
    <property type="project" value="UniProtKB-UniRule"/>
</dbReference>
<comment type="subcellular location">
    <subcellularLocation>
        <location evidence="6">Cytoplasm</location>
    </subcellularLocation>
</comment>
<reference evidence="9 10" key="1">
    <citation type="submission" date="2020-08" db="EMBL/GenBank/DDBJ databases">
        <title>Genomic Encyclopedia of Archaeal and Bacterial Type Strains, Phase II (KMG-II): from individual species to whole genera.</title>
        <authorList>
            <person name="Goeker M."/>
        </authorList>
    </citation>
    <scope>NUCLEOTIDE SEQUENCE [LARGE SCALE GENOMIC DNA]</scope>
    <source>
        <strain evidence="9 10">DSM 23288</strain>
    </source>
</reference>
<evidence type="ECO:0000259" key="8">
    <source>
        <dbReference type="Pfam" id="PF14698"/>
    </source>
</evidence>
<comment type="catalytic activity">
    <reaction evidence="6">
        <text>2-(N(omega)-L-arginino)succinate = fumarate + L-arginine</text>
        <dbReference type="Rhea" id="RHEA:24020"/>
        <dbReference type="ChEBI" id="CHEBI:29806"/>
        <dbReference type="ChEBI" id="CHEBI:32682"/>
        <dbReference type="ChEBI" id="CHEBI:57472"/>
        <dbReference type="EC" id="4.3.2.1"/>
    </reaction>
</comment>
<keyword evidence="4 6" id="KW-0028">Amino-acid biosynthesis</keyword>
<keyword evidence="10" id="KW-1185">Reference proteome</keyword>
<feature type="domain" description="Argininosuccinate lyase C-terminal" evidence="8">
    <location>
        <begin position="360"/>
        <end position="422"/>
    </location>
</feature>
<dbReference type="RefSeq" id="WP_183343388.1">
    <property type="nucleotide sequence ID" value="NZ_JACHNU010000004.1"/>
</dbReference>
<dbReference type="EC" id="4.3.2.1" evidence="2 6"/>
<accession>A0A840IFU6</accession>
<dbReference type="GO" id="GO:0042450">
    <property type="term" value="P:L-arginine biosynthetic process via ornithine"/>
    <property type="evidence" value="ECO:0007669"/>
    <property type="project" value="UniProtKB-UniRule"/>
</dbReference>
<dbReference type="FunFam" id="1.10.40.30:FF:000001">
    <property type="entry name" value="Argininosuccinate lyase"/>
    <property type="match status" value="1"/>
</dbReference>
<dbReference type="InterPro" id="IPR024083">
    <property type="entry name" value="Fumarase/histidase_N"/>
</dbReference>
<dbReference type="FunFam" id="1.10.275.10:FF:000002">
    <property type="entry name" value="Argininosuccinate lyase"/>
    <property type="match status" value="1"/>
</dbReference>
<dbReference type="InterPro" id="IPR020557">
    <property type="entry name" value="Fumarate_lyase_CS"/>
</dbReference>
<proteinExistence type="inferred from homology"/>
<evidence type="ECO:0000256" key="4">
    <source>
        <dbReference type="ARBA" id="ARBA00022605"/>
    </source>
</evidence>
<protein>
    <recommendedName>
        <fullName evidence="2 6">Argininosuccinate lyase</fullName>
        <shortName evidence="6">ASAL</shortName>
        <ecNumber evidence="2 6">4.3.2.1</ecNumber>
    </recommendedName>
    <alternativeName>
        <fullName evidence="6">Arginosuccinase</fullName>
    </alternativeName>
</protein>
<keyword evidence="6" id="KW-0963">Cytoplasm</keyword>
<name>A0A840IFU6_9ACTN</name>
<dbReference type="Pfam" id="PF00206">
    <property type="entry name" value="Lyase_1"/>
    <property type="match status" value="1"/>
</dbReference>
<comment type="caution">
    <text evidence="9">The sequence shown here is derived from an EMBL/GenBank/DDBJ whole genome shotgun (WGS) entry which is preliminary data.</text>
</comment>
<dbReference type="Gene3D" id="1.10.275.10">
    <property type="entry name" value="Fumarase/aspartase (N-terminal domain)"/>
    <property type="match status" value="1"/>
</dbReference>
<dbReference type="PRINTS" id="PR00145">
    <property type="entry name" value="ARGSUCLYASE"/>
</dbReference>
<sequence>MSRFSEPQHPVFQQLNASIGFDWRLGPYDVDLSRAHAKMLAAQGIIGEDDRDALLRALDAVEGELREGSFPFEPDDEDIHMAIERRITQLAGSVGGKLHTARSRNDQVATDMALFTRAHAQAAQTAIKALMGALVDAAERHLDWKMPGYTHLQRAQPVYLSHHLLAYVWMLARDLEKFAAVERATARLPLGAGALAGVNFDTDRQLVARELGFAGVAENSIDAVSNRDFVLDYLAAAATCGTHLSRLGAEIVLWSSSEFAFAEVSDAWASGSSIMPQKKNPDAAELLRAKAPRIAGHFVALQGVMHALPLTYNKDMQEDKEHLFDAVDTLELCLAAATGMIEGIRFDRERMAEAASDEFPAATDVADLLVRRGLPFRECHGVVAGLVKQAVDSGRTLTQLTLEEIRAQSPLLDEEYYAVLGGDRWLESKDSEGGTSQRRVREQLDRARALLA</sequence>
<dbReference type="SUPFAM" id="SSF48557">
    <property type="entry name" value="L-aspartase-like"/>
    <property type="match status" value="1"/>
</dbReference>
<keyword evidence="3 6" id="KW-0055">Arginine biosynthesis</keyword>
<evidence type="ECO:0000259" key="7">
    <source>
        <dbReference type="Pfam" id="PF00206"/>
    </source>
</evidence>
<dbReference type="PANTHER" id="PTHR43814:SF1">
    <property type="entry name" value="ARGININOSUCCINATE LYASE"/>
    <property type="match status" value="1"/>
</dbReference>
<dbReference type="InterPro" id="IPR000362">
    <property type="entry name" value="Fumarate_lyase_fam"/>
</dbReference>
<evidence type="ECO:0000256" key="1">
    <source>
        <dbReference type="ARBA" id="ARBA00004941"/>
    </source>
</evidence>
<evidence type="ECO:0000256" key="3">
    <source>
        <dbReference type="ARBA" id="ARBA00022571"/>
    </source>
</evidence>
<dbReference type="EMBL" id="JACHNU010000004">
    <property type="protein sequence ID" value="MBB4663676.1"/>
    <property type="molecule type" value="Genomic_DNA"/>
</dbReference>
<dbReference type="FunFam" id="1.20.200.10:FF:000015">
    <property type="entry name" value="argininosuccinate lyase isoform X2"/>
    <property type="match status" value="1"/>
</dbReference>
<dbReference type="PRINTS" id="PR00149">
    <property type="entry name" value="FUMRATELYASE"/>
</dbReference>
<feature type="domain" description="Fumarate lyase N-terminal" evidence="7">
    <location>
        <begin position="3"/>
        <end position="296"/>
    </location>
</feature>
<evidence type="ECO:0000313" key="10">
    <source>
        <dbReference type="Proteomes" id="UP000585272"/>
    </source>
</evidence>
<dbReference type="CDD" id="cd01359">
    <property type="entry name" value="Argininosuccinate_lyase"/>
    <property type="match status" value="1"/>
</dbReference>
<comment type="similarity">
    <text evidence="6">Belongs to the lyase 1 family. Argininosuccinate lyase subfamily.</text>
</comment>
<dbReference type="GO" id="GO:0005829">
    <property type="term" value="C:cytosol"/>
    <property type="evidence" value="ECO:0007669"/>
    <property type="project" value="TreeGrafter"/>
</dbReference>
<dbReference type="Gene3D" id="1.20.200.10">
    <property type="entry name" value="Fumarase/aspartase (Central domain)"/>
    <property type="match status" value="1"/>
</dbReference>
<evidence type="ECO:0000256" key="5">
    <source>
        <dbReference type="ARBA" id="ARBA00023239"/>
    </source>
</evidence>
<dbReference type="HAMAP" id="MF_00006">
    <property type="entry name" value="Arg_succ_lyase"/>
    <property type="match status" value="1"/>
</dbReference>
<dbReference type="Proteomes" id="UP000585272">
    <property type="component" value="Unassembled WGS sequence"/>
</dbReference>
<dbReference type="UniPathway" id="UPA00068">
    <property type="reaction ID" value="UER00114"/>
</dbReference>
<dbReference type="PANTHER" id="PTHR43814">
    <property type="entry name" value="ARGININOSUCCINATE LYASE"/>
    <property type="match status" value="1"/>
</dbReference>
<dbReference type="Gene3D" id="1.10.40.30">
    <property type="entry name" value="Fumarase/aspartase (C-terminal domain)"/>
    <property type="match status" value="1"/>
</dbReference>
<dbReference type="AlphaFoldDB" id="A0A840IFU6"/>
<gene>
    <name evidence="6" type="primary">argH</name>
    <name evidence="9" type="ORF">BDZ31_003271</name>
</gene>